<comment type="cofactor">
    <cofactor evidence="1 12">
        <name>pyridoxal 5'-phosphate</name>
        <dbReference type="ChEBI" id="CHEBI:597326"/>
    </cofactor>
</comment>
<evidence type="ECO:0000256" key="2">
    <source>
        <dbReference type="ARBA" id="ARBA00003120"/>
    </source>
</evidence>
<accession>A0A7G5IEA0</accession>
<dbReference type="Gene3D" id="3.90.1150.10">
    <property type="entry name" value="Aspartate Aminotransferase, domain 1"/>
    <property type="match status" value="1"/>
</dbReference>
<dbReference type="GO" id="GO:0046872">
    <property type="term" value="F:metal ion binding"/>
    <property type="evidence" value="ECO:0007669"/>
    <property type="project" value="UniProtKB-KW"/>
</dbReference>
<gene>
    <name evidence="14" type="ORF">H3309_09705</name>
</gene>
<dbReference type="Pfam" id="PF00266">
    <property type="entry name" value="Aminotran_5"/>
    <property type="match status" value="1"/>
</dbReference>
<keyword evidence="9" id="KW-0408">Iron</keyword>
<evidence type="ECO:0000259" key="13">
    <source>
        <dbReference type="Pfam" id="PF00266"/>
    </source>
</evidence>
<evidence type="ECO:0000256" key="9">
    <source>
        <dbReference type="ARBA" id="ARBA00023004"/>
    </source>
</evidence>
<dbReference type="InterPro" id="IPR016454">
    <property type="entry name" value="Cysteine_dSase"/>
</dbReference>
<dbReference type="InterPro" id="IPR015424">
    <property type="entry name" value="PyrdxlP-dep_Trfase"/>
</dbReference>
<evidence type="ECO:0000256" key="11">
    <source>
        <dbReference type="ARBA" id="ARBA00050776"/>
    </source>
</evidence>
<evidence type="ECO:0000256" key="3">
    <source>
        <dbReference type="ARBA" id="ARBA00006490"/>
    </source>
</evidence>
<dbReference type="Proteomes" id="UP000515292">
    <property type="component" value="Chromosome"/>
</dbReference>
<dbReference type="Gene3D" id="3.40.640.10">
    <property type="entry name" value="Type I PLP-dependent aspartate aminotransferase-like (Major domain)"/>
    <property type="match status" value="1"/>
</dbReference>
<evidence type="ECO:0000256" key="12">
    <source>
        <dbReference type="RuleBase" id="RU004504"/>
    </source>
</evidence>
<dbReference type="RefSeq" id="WP_182294538.1">
    <property type="nucleotide sequence ID" value="NZ_CP059851.1"/>
</dbReference>
<dbReference type="AlphaFoldDB" id="A0A7G5IEA0"/>
<dbReference type="InterPro" id="IPR020578">
    <property type="entry name" value="Aminotrans_V_PyrdxlP_BS"/>
</dbReference>
<reference evidence="14 15" key="1">
    <citation type="submission" date="2020-07" db="EMBL/GenBank/DDBJ databases">
        <title>Complete genome sequence for Sandaracinobacter sp. M6.</title>
        <authorList>
            <person name="Tang Y."/>
            <person name="Liu Q."/>
            <person name="Guo Z."/>
            <person name="Lei P."/>
            <person name="Huang B."/>
        </authorList>
    </citation>
    <scope>NUCLEOTIDE SEQUENCE [LARGE SCALE GENOMIC DNA]</scope>
    <source>
        <strain evidence="14 15">M6</strain>
    </source>
</reference>
<dbReference type="PROSITE" id="PS00595">
    <property type="entry name" value="AA_TRANSFER_CLASS_5"/>
    <property type="match status" value="1"/>
</dbReference>
<keyword evidence="7" id="KW-0479">Metal-binding</keyword>
<dbReference type="EC" id="2.8.1.7" evidence="4"/>
<evidence type="ECO:0000313" key="15">
    <source>
        <dbReference type="Proteomes" id="UP000515292"/>
    </source>
</evidence>
<dbReference type="SUPFAM" id="SSF53383">
    <property type="entry name" value="PLP-dependent transferases"/>
    <property type="match status" value="1"/>
</dbReference>
<dbReference type="PANTHER" id="PTHR11601:SF34">
    <property type="entry name" value="CYSTEINE DESULFURASE"/>
    <property type="match status" value="1"/>
</dbReference>
<dbReference type="KEGG" id="sand:H3309_09705"/>
<dbReference type="EMBL" id="CP059851">
    <property type="protein sequence ID" value="QMW21692.1"/>
    <property type="molecule type" value="Genomic_DNA"/>
</dbReference>
<dbReference type="PANTHER" id="PTHR11601">
    <property type="entry name" value="CYSTEINE DESULFURYLASE FAMILY MEMBER"/>
    <property type="match status" value="1"/>
</dbReference>
<keyword evidence="8" id="KW-0663">Pyridoxal phosphate</keyword>
<feature type="domain" description="Aminotransferase class V" evidence="13">
    <location>
        <begin position="4"/>
        <end position="356"/>
    </location>
</feature>
<evidence type="ECO:0000256" key="4">
    <source>
        <dbReference type="ARBA" id="ARBA00012239"/>
    </source>
</evidence>
<comment type="catalytic activity">
    <reaction evidence="11">
        <text>(sulfur carrier)-H + L-cysteine = (sulfur carrier)-SH + L-alanine</text>
        <dbReference type="Rhea" id="RHEA:43892"/>
        <dbReference type="Rhea" id="RHEA-COMP:14737"/>
        <dbReference type="Rhea" id="RHEA-COMP:14739"/>
        <dbReference type="ChEBI" id="CHEBI:29917"/>
        <dbReference type="ChEBI" id="CHEBI:35235"/>
        <dbReference type="ChEBI" id="CHEBI:57972"/>
        <dbReference type="ChEBI" id="CHEBI:64428"/>
        <dbReference type="EC" id="2.8.1.7"/>
    </reaction>
</comment>
<proteinExistence type="inferred from homology"/>
<organism evidence="14 15">
    <name type="scientific">Sandaracinobacteroides saxicola</name>
    <dbReference type="NCBI Taxonomy" id="2759707"/>
    <lineage>
        <taxon>Bacteria</taxon>
        <taxon>Pseudomonadati</taxon>
        <taxon>Pseudomonadota</taxon>
        <taxon>Alphaproteobacteria</taxon>
        <taxon>Sphingomonadales</taxon>
        <taxon>Sphingosinicellaceae</taxon>
        <taxon>Sandaracinobacteroides</taxon>
    </lineage>
</organism>
<name>A0A7G5IEA0_9SPHN</name>
<evidence type="ECO:0000256" key="8">
    <source>
        <dbReference type="ARBA" id="ARBA00022898"/>
    </source>
</evidence>
<protein>
    <recommendedName>
        <fullName evidence="5">Cysteine desulfurase</fullName>
        <ecNumber evidence="4">2.8.1.7</ecNumber>
    </recommendedName>
</protein>
<comment type="similarity">
    <text evidence="3">Belongs to the class-V pyridoxal-phosphate-dependent aminotransferase family. NifS/IscS subfamily.</text>
</comment>
<evidence type="ECO:0000256" key="5">
    <source>
        <dbReference type="ARBA" id="ARBA00013558"/>
    </source>
</evidence>
<keyword evidence="6" id="KW-0808">Transferase</keyword>
<dbReference type="PIRSF" id="PIRSF005572">
    <property type="entry name" value="NifS"/>
    <property type="match status" value="1"/>
</dbReference>
<comment type="function">
    <text evidence="2">Catalyzes the removal of elemental sulfur atoms from cysteine to produce alanine. Seems to participate in the biosynthesis of the nitrogenase metalloclusters by providing the inorganic sulfur required for the Fe-S core formation.</text>
</comment>
<evidence type="ECO:0000256" key="1">
    <source>
        <dbReference type="ARBA" id="ARBA00001933"/>
    </source>
</evidence>
<dbReference type="InterPro" id="IPR000192">
    <property type="entry name" value="Aminotrans_V_dom"/>
</dbReference>
<dbReference type="GO" id="GO:0031071">
    <property type="term" value="F:cysteine desulfurase activity"/>
    <property type="evidence" value="ECO:0007669"/>
    <property type="project" value="UniProtKB-EC"/>
</dbReference>
<evidence type="ECO:0000256" key="10">
    <source>
        <dbReference type="ARBA" id="ARBA00023014"/>
    </source>
</evidence>
<evidence type="ECO:0000313" key="14">
    <source>
        <dbReference type="EMBL" id="QMW21692.1"/>
    </source>
</evidence>
<evidence type="ECO:0000256" key="6">
    <source>
        <dbReference type="ARBA" id="ARBA00022679"/>
    </source>
</evidence>
<dbReference type="InterPro" id="IPR015422">
    <property type="entry name" value="PyrdxlP-dep_Trfase_small"/>
</dbReference>
<dbReference type="Gene3D" id="1.10.260.50">
    <property type="match status" value="1"/>
</dbReference>
<dbReference type="GO" id="GO:0051536">
    <property type="term" value="F:iron-sulfur cluster binding"/>
    <property type="evidence" value="ECO:0007669"/>
    <property type="project" value="UniProtKB-KW"/>
</dbReference>
<keyword evidence="10" id="KW-0411">Iron-sulfur</keyword>
<keyword evidence="15" id="KW-1185">Reference proteome</keyword>
<dbReference type="InterPro" id="IPR015421">
    <property type="entry name" value="PyrdxlP-dep_Trfase_major"/>
</dbReference>
<sequence>MIDLDVQATTPLDPAVLEAMLPWLRDHHANPHSPHRAGRGAKAAVEVARAQVAAVMGVAAEWVVFTGGATEANNLALKGVMLAAPPPRRRLVTFATEHSCVLVSARWLERVGFALTVLPVLADGQPDLMAYAGALGDDVALVSAMLVNNEIGSVWPIAAMAEMAHGAGALMHSDAAQGFGKVDASALDVDLLSVSGHKIYGPKGVGALLVRPGVVLEPVLHGGGQERFRSGTLSPALCVGLGAAARLAGERMTADAAHVAACWEAAMRSLHGTMHAVNGGVTARWLGNLSVRFPGVDASRVMAAVPQVMMGSGAACSSAAGRPSHVLAAIGLERAAVRETVRLGWGRFTGVDEVERAMAMIVDAVRGMA</sequence>
<evidence type="ECO:0000256" key="7">
    <source>
        <dbReference type="ARBA" id="ARBA00022723"/>
    </source>
</evidence>